<dbReference type="InterPro" id="IPR029044">
    <property type="entry name" value="Nucleotide-diphossugar_trans"/>
</dbReference>
<dbReference type="GO" id="GO:0016020">
    <property type="term" value="C:membrane"/>
    <property type="evidence" value="ECO:0007669"/>
    <property type="project" value="GOC"/>
</dbReference>
<reference evidence="1 2" key="1">
    <citation type="submission" date="2024-02" db="EMBL/GenBank/DDBJ databases">
        <title>Genome analysis and characterization of Microbaculum marinisediminis sp. nov., isolated from marine sediment.</title>
        <authorList>
            <person name="Du Z.-J."/>
            <person name="Ye Y.-Q."/>
            <person name="Zhang Z.-R."/>
            <person name="Yuan S.-M."/>
            <person name="Zhang X.-Y."/>
        </authorList>
    </citation>
    <scope>NUCLEOTIDE SEQUENCE [LARGE SCALE GENOMIC DNA]</scope>
    <source>
        <strain evidence="1 2">SDUM1044001</strain>
    </source>
</reference>
<dbReference type="SUPFAM" id="SSF53448">
    <property type="entry name" value="Nucleotide-diphospho-sugar transferases"/>
    <property type="match status" value="2"/>
</dbReference>
<evidence type="ECO:0000313" key="1">
    <source>
        <dbReference type="EMBL" id="MEJ8571477.1"/>
    </source>
</evidence>
<dbReference type="Gene3D" id="3.90.550.20">
    <property type="match status" value="1"/>
</dbReference>
<dbReference type="Gene3D" id="3.90.550.10">
    <property type="entry name" value="Spore Coat Polysaccharide Biosynthesis Protein SpsA, Chain A"/>
    <property type="match status" value="1"/>
</dbReference>
<comment type="caution">
    <text evidence="1">The sequence shown here is derived from an EMBL/GenBank/DDBJ whole genome shotgun (WGS) entry which is preliminary data.</text>
</comment>
<dbReference type="Proteomes" id="UP001378188">
    <property type="component" value="Unassembled WGS sequence"/>
</dbReference>
<evidence type="ECO:0000313" key="2">
    <source>
        <dbReference type="Proteomes" id="UP001378188"/>
    </source>
</evidence>
<protein>
    <submittedName>
        <fullName evidence="1">Capsular polysaccharide synthesis protein</fullName>
    </submittedName>
</protein>
<sequence length="577" mass="66564">MTQSTDKLIIWQYWENAENRTMPPYLRICSEILRHNCPSCEIRLVTPETLDQYVPDAPALDYIRLRDPSRTPIALKADYLRVRLLHEYGGLWVDVDCIALKDLGPIIQPLISQHDFVALRKDRGDRSFIANNFMASRPGGRVIGEYLETIEAHLAEKSRTDEIFDWTEIGAQMLTPIVDSHADEVHFLPEEDLHPIDFTEAELFESTNLRNDHLDRIGPHCMTVMLYHSLFSQRIKSLPEKFVLQSPTFLGELLRMNLVDHPEFAPRFMAPNGDRSAEARDFTLSDIVIIFTTVARPDSCEAFLASIREKWGPEIRICFAVQGEEEPDCRYRKMAQTHDARVIYVDADAGLSRSRNILVAETEEPVIFLCDDDFLATDFTRLDVALGIFNDNPDISILGGMFYNFYYSDEGEVLSENYTAFNHVFADFPALGPATTVLMPLEYLNSDRQFVSPKYYFQYTDTVNNFCLIDRSVFAVAGIRWDDDIKIMGEHEDFYMSIRAGDNGIKVAYTNAICIDHHRKSTPEFLPHRQRTEGQVKFMRNWDLERLIVPGKRADAIDFDGNLDRQTFPRWRPRLSR</sequence>
<accession>A0AAW9RMJ8</accession>
<dbReference type="EMBL" id="JAZHOF010000003">
    <property type="protein sequence ID" value="MEJ8571477.1"/>
    <property type="molecule type" value="Genomic_DNA"/>
</dbReference>
<dbReference type="GO" id="GO:0000030">
    <property type="term" value="F:mannosyltransferase activity"/>
    <property type="evidence" value="ECO:0007669"/>
    <property type="project" value="TreeGrafter"/>
</dbReference>
<organism evidence="1 2">
    <name type="scientific">Microbaculum marinum</name>
    <dbReference type="NCBI Taxonomy" id="1764581"/>
    <lineage>
        <taxon>Bacteria</taxon>
        <taxon>Pseudomonadati</taxon>
        <taxon>Pseudomonadota</taxon>
        <taxon>Alphaproteobacteria</taxon>
        <taxon>Hyphomicrobiales</taxon>
        <taxon>Tepidamorphaceae</taxon>
        <taxon>Microbaculum</taxon>
    </lineage>
</organism>
<dbReference type="InterPro" id="IPR008441">
    <property type="entry name" value="AfumC-like_glycosyl_Trfase"/>
</dbReference>
<dbReference type="InterPro" id="IPR051706">
    <property type="entry name" value="Glycosyltransferase_domain"/>
</dbReference>
<dbReference type="PANTHER" id="PTHR32385">
    <property type="entry name" value="MANNOSYL PHOSPHORYLINOSITOL CERAMIDE SYNTHASE"/>
    <property type="match status" value="1"/>
</dbReference>
<gene>
    <name evidence="1" type="ORF">V3328_08340</name>
</gene>
<keyword evidence="2" id="KW-1185">Reference proteome</keyword>
<dbReference type="PANTHER" id="PTHR32385:SF15">
    <property type="entry name" value="INOSITOL PHOSPHOCERAMIDE MANNOSYLTRANSFERASE 1"/>
    <property type="match status" value="1"/>
</dbReference>
<proteinExistence type="predicted"/>
<name>A0AAW9RMJ8_9HYPH</name>
<dbReference type="RefSeq" id="WP_340329178.1">
    <property type="nucleotide sequence ID" value="NZ_JAZHOF010000003.1"/>
</dbReference>
<dbReference type="GO" id="GO:0051999">
    <property type="term" value="P:mannosyl-inositol phosphorylceramide biosynthetic process"/>
    <property type="evidence" value="ECO:0007669"/>
    <property type="project" value="TreeGrafter"/>
</dbReference>
<dbReference type="AlphaFoldDB" id="A0AAW9RMJ8"/>
<dbReference type="Pfam" id="PF05704">
    <property type="entry name" value="Caps_synth"/>
    <property type="match status" value="1"/>
</dbReference>